<name>A0A182DUX5_BLAVI</name>
<gene>
    <name evidence="2" type="ORF">BV133_96</name>
</gene>
<accession>A0A182DUX5</accession>
<evidence type="ECO:0000313" key="2">
    <source>
        <dbReference type="EMBL" id="BAR97689.1"/>
    </source>
</evidence>
<protein>
    <submittedName>
        <fullName evidence="2">Uncharacterized protein</fullName>
    </submittedName>
</protein>
<proteinExistence type="predicted"/>
<organism evidence="2">
    <name type="scientific">Blastochloris viridis</name>
    <name type="common">Rhodopseudomonas viridis</name>
    <dbReference type="NCBI Taxonomy" id="1079"/>
    <lineage>
        <taxon>Bacteria</taxon>
        <taxon>Pseudomonadati</taxon>
        <taxon>Pseudomonadota</taxon>
        <taxon>Alphaproteobacteria</taxon>
        <taxon>Hyphomicrobiales</taxon>
        <taxon>Blastochloridaceae</taxon>
        <taxon>Blastochloris</taxon>
    </lineage>
</organism>
<reference evidence="2" key="1">
    <citation type="journal article" date="2015" name="Genome Announc.">
        <title>Complete Genome Sequence of the Bacteriochlorophyll b-Producing Photosynthetic Bacterium Blastochloris viridis.</title>
        <authorList>
            <person name="Tsukatani Y."/>
            <person name="Hirose Y."/>
            <person name="Harada J."/>
            <person name="Misawa N."/>
            <person name="Mori K."/>
            <person name="Inoue K."/>
            <person name="Tamiaki H."/>
        </authorList>
    </citation>
    <scope>NUCLEOTIDE SEQUENCE [LARGE SCALE GENOMIC DNA]</scope>
    <source>
        <strain evidence="2">DSM 133</strain>
    </source>
</reference>
<sequence length="47" mass="5086">MSLIRFSGEGCASEGRWGVRWAKVLPPANSRADQPEMDESTLPPASP</sequence>
<dbReference type="AlphaFoldDB" id="A0A182DUX5"/>
<dbReference type="EMBL" id="AP014854">
    <property type="protein sequence ID" value="BAR97689.1"/>
    <property type="molecule type" value="Genomic_DNA"/>
</dbReference>
<evidence type="ECO:0000256" key="1">
    <source>
        <dbReference type="SAM" id="MobiDB-lite"/>
    </source>
</evidence>
<feature type="region of interest" description="Disordered" evidence="1">
    <location>
        <begin position="27"/>
        <end position="47"/>
    </location>
</feature>